<gene>
    <name evidence="1" type="ORF">PoMZ_04367</name>
</gene>
<proteinExistence type="predicted"/>
<protein>
    <submittedName>
        <fullName evidence="1">Uncharacterized protein</fullName>
    </submittedName>
</protein>
<dbReference type="AlphaFoldDB" id="A0A4P7NCS7"/>
<reference evidence="1 2" key="1">
    <citation type="journal article" date="2019" name="Mol. Biol. Evol.">
        <title>Blast fungal genomes show frequent chromosomal changes, gene gains and losses, and effector gene turnover.</title>
        <authorList>
            <person name="Gomez Luciano L.B."/>
            <person name="Jason Tsai I."/>
            <person name="Chuma I."/>
            <person name="Tosa Y."/>
            <person name="Chen Y.H."/>
            <person name="Li J.Y."/>
            <person name="Li M.Y."/>
            <person name="Jade Lu M.Y."/>
            <person name="Nakayashiki H."/>
            <person name="Li W.H."/>
        </authorList>
    </citation>
    <scope>NUCLEOTIDE SEQUENCE [LARGE SCALE GENOMIC DNA]</scope>
    <source>
        <strain evidence="1">MZ5-1-6</strain>
    </source>
</reference>
<evidence type="ECO:0000313" key="1">
    <source>
        <dbReference type="EMBL" id="QBZ59406.1"/>
    </source>
</evidence>
<dbReference type="EMBL" id="CP034206">
    <property type="protein sequence ID" value="QBZ59406.1"/>
    <property type="molecule type" value="Genomic_DNA"/>
</dbReference>
<dbReference type="Proteomes" id="UP000294847">
    <property type="component" value="Chromosome 3"/>
</dbReference>
<evidence type="ECO:0000313" key="2">
    <source>
        <dbReference type="Proteomes" id="UP000294847"/>
    </source>
</evidence>
<organism evidence="1 2">
    <name type="scientific">Pyricularia oryzae</name>
    <name type="common">Rice blast fungus</name>
    <name type="synonym">Magnaporthe oryzae</name>
    <dbReference type="NCBI Taxonomy" id="318829"/>
    <lineage>
        <taxon>Eukaryota</taxon>
        <taxon>Fungi</taxon>
        <taxon>Dikarya</taxon>
        <taxon>Ascomycota</taxon>
        <taxon>Pezizomycotina</taxon>
        <taxon>Sordariomycetes</taxon>
        <taxon>Sordariomycetidae</taxon>
        <taxon>Magnaporthales</taxon>
        <taxon>Pyriculariaceae</taxon>
        <taxon>Pyricularia</taxon>
    </lineage>
</organism>
<sequence length="73" mass="8510">MACRFERWQRAGHPSPHFPQTLFDFFVPVSIRLLGVFFCARSMVRDAHPNLVSISLVWVHRTEISHPVLRVPL</sequence>
<accession>A0A4P7NCS7</accession>
<name>A0A4P7NCS7_PYROR</name>